<sequence>MNTATLLSSSQRIAPATQHLMRWQEPLATRLRYGHNLPGQVANRLLNVELGLYLLAELLPMAPPEALPDLLNGRESAYLKRPVWTPKQHRYLSRCQLLLAPYKDRATWFNALAKYNTLPIGPRVFTLNANGVYRSGVDMYALHERLILFRRALM</sequence>
<name>A0A7J5TWU7_9BACT</name>
<reference evidence="2 3" key="1">
    <citation type="submission" date="2019-10" db="EMBL/GenBank/DDBJ databases">
        <title>Rudanella paleaurantiibacter sp. nov., isolated from sludge.</title>
        <authorList>
            <person name="Xu S.Q."/>
        </authorList>
    </citation>
    <scope>NUCLEOTIDE SEQUENCE [LARGE SCALE GENOMIC DNA]</scope>
    <source>
        <strain evidence="2 3">HX-22-17</strain>
    </source>
</reference>
<proteinExistence type="predicted"/>
<organism evidence="2 3">
    <name type="scientific">Rudanella paleaurantiibacter</name>
    <dbReference type="NCBI Taxonomy" id="2614655"/>
    <lineage>
        <taxon>Bacteria</taxon>
        <taxon>Pseudomonadati</taxon>
        <taxon>Bacteroidota</taxon>
        <taxon>Cytophagia</taxon>
        <taxon>Cytophagales</taxon>
        <taxon>Cytophagaceae</taxon>
        <taxon>Rudanella</taxon>
    </lineage>
</organism>
<evidence type="ECO:0000313" key="3">
    <source>
        <dbReference type="Proteomes" id="UP000488299"/>
    </source>
</evidence>
<evidence type="ECO:0000313" key="2">
    <source>
        <dbReference type="EMBL" id="KAB7729104.1"/>
    </source>
</evidence>
<dbReference type="EMBL" id="WELI01000006">
    <property type="protein sequence ID" value="KAB7729104.1"/>
    <property type="molecule type" value="Genomic_DNA"/>
</dbReference>
<accession>A0A7J5TWU7</accession>
<gene>
    <name evidence="2" type="ORF">F5984_15760</name>
</gene>
<dbReference type="Proteomes" id="UP000488299">
    <property type="component" value="Unassembled WGS sequence"/>
</dbReference>
<feature type="domain" description="pPIWI-RE three-gene island" evidence="1">
    <location>
        <begin position="42"/>
        <end position="153"/>
    </location>
</feature>
<protein>
    <recommendedName>
        <fullName evidence="1">pPIWI-RE three-gene island domain-containing protein</fullName>
    </recommendedName>
</protein>
<dbReference type="InterPro" id="IPR055254">
    <property type="entry name" value="pPIWI_RE_Z"/>
</dbReference>
<dbReference type="AlphaFoldDB" id="A0A7J5TWU7"/>
<dbReference type="Pfam" id="PF18155">
    <property type="entry name" value="pPIWI_RE_Z"/>
    <property type="match status" value="1"/>
</dbReference>
<keyword evidence="3" id="KW-1185">Reference proteome</keyword>
<dbReference type="RefSeq" id="WP_152125215.1">
    <property type="nucleotide sequence ID" value="NZ_WELI01000006.1"/>
</dbReference>
<evidence type="ECO:0000259" key="1">
    <source>
        <dbReference type="Pfam" id="PF18155"/>
    </source>
</evidence>
<comment type="caution">
    <text evidence="2">The sequence shown here is derived from an EMBL/GenBank/DDBJ whole genome shotgun (WGS) entry which is preliminary data.</text>
</comment>